<dbReference type="NCBIfam" id="TIGR00254">
    <property type="entry name" value="GGDEF"/>
    <property type="match status" value="1"/>
</dbReference>
<comment type="subcellular location">
    <subcellularLocation>
        <location evidence="1">Cell membrane</location>
        <topology evidence="1">Multi-pass membrane protein</topology>
    </subcellularLocation>
</comment>
<feature type="transmembrane region" description="Helical" evidence="6">
    <location>
        <begin position="246"/>
        <end position="265"/>
    </location>
</feature>
<keyword evidence="9" id="KW-1185">Reference proteome</keyword>
<dbReference type="Gene3D" id="6.10.340.10">
    <property type="match status" value="1"/>
</dbReference>
<proteinExistence type="predicted"/>
<dbReference type="CDD" id="cd18773">
    <property type="entry name" value="PDC1_HK_sensor"/>
    <property type="match status" value="1"/>
</dbReference>
<dbReference type="Pfam" id="PF00990">
    <property type="entry name" value="GGDEF"/>
    <property type="match status" value="1"/>
</dbReference>
<reference evidence="8 9" key="1">
    <citation type="submission" date="2020-02" db="EMBL/GenBank/DDBJ databases">
        <title>Bacillus aquiflavi sp. nov., isolated from yellow water of strong flavor Chinese baijiu in Yibin region of China.</title>
        <authorList>
            <person name="Xie J."/>
        </authorList>
    </citation>
    <scope>NUCLEOTIDE SEQUENCE [LARGE SCALE GENOMIC DNA]</scope>
    <source>
        <strain evidence="8 9">SA4</strain>
    </source>
</reference>
<dbReference type="RefSeq" id="WP_163181593.1">
    <property type="nucleotide sequence ID" value="NZ_JAAIWM010000009.1"/>
</dbReference>
<dbReference type="PROSITE" id="PS50887">
    <property type="entry name" value="GGDEF"/>
    <property type="match status" value="1"/>
</dbReference>
<dbReference type="Gene3D" id="3.30.70.270">
    <property type="match status" value="1"/>
</dbReference>
<dbReference type="Pfam" id="PF02743">
    <property type="entry name" value="dCache_1"/>
    <property type="match status" value="1"/>
</dbReference>
<evidence type="ECO:0000256" key="1">
    <source>
        <dbReference type="ARBA" id="ARBA00004651"/>
    </source>
</evidence>
<dbReference type="InterPro" id="IPR043128">
    <property type="entry name" value="Rev_trsase/Diguanyl_cyclase"/>
</dbReference>
<feature type="domain" description="GGDEF" evidence="7">
    <location>
        <begin position="352"/>
        <end position="482"/>
    </location>
</feature>
<evidence type="ECO:0000256" key="3">
    <source>
        <dbReference type="ARBA" id="ARBA00022692"/>
    </source>
</evidence>
<dbReference type="Gene3D" id="3.30.450.20">
    <property type="entry name" value="PAS domain"/>
    <property type="match status" value="1"/>
</dbReference>
<dbReference type="FunFam" id="3.30.70.270:FF:000001">
    <property type="entry name" value="Diguanylate cyclase domain protein"/>
    <property type="match status" value="1"/>
</dbReference>
<evidence type="ECO:0000259" key="7">
    <source>
        <dbReference type="PROSITE" id="PS50887"/>
    </source>
</evidence>
<dbReference type="CDD" id="cd12912">
    <property type="entry name" value="PDC2_MCP_like"/>
    <property type="match status" value="1"/>
</dbReference>
<evidence type="ECO:0000256" key="4">
    <source>
        <dbReference type="ARBA" id="ARBA00022989"/>
    </source>
</evidence>
<dbReference type="GO" id="GO:0005886">
    <property type="term" value="C:plasma membrane"/>
    <property type="evidence" value="ECO:0007669"/>
    <property type="project" value="UniProtKB-SubCell"/>
</dbReference>
<dbReference type="InterPro" id="IPR029151">
    <property type="entry name" value="Sensor-like_sf"/>
</dbReference>
<dbReference type="InterPro" id="IPR000160">
    <property type="entry name" value="GGDEF_dom"/>
</dbReference>
<keyword evidence="2" id="KW-1003">Cell membrane</keyword>
<dbReference type="SUPFAM" id="SSF55073">
    <property type="entry name" value="Nucleotide cyclase"/>
    <property type="match status" value="1"/>
</dbReference>
<dbReference type="SUPFAM" id="SSF103190">
    <property type="entry name" value="Sensory domain-like"/>
    <property type="match status" value="1"/>
</dbReference>
<evidence type="ECO:0000313" key="9">
    <source>
        <dbReference type="Proteomes" id="UP000481043"/>
    </source>
</evidence>
<dbReference type="InterPro" id="IPR033479">
    <property type="entry name" value="dCache_1"/>
</dbReference>
<accession>A0A6M0QBU1</accession>
<gene>
    <name evidence="8" type="ORF">G4D63_18740</name>
</gene>
<dbReference type="SMART" id="SM00267">
    <property type="entry name" value="GGDEF"/>
    <property type="match status" value="1"/>
</dbReference>
<dbReference type="CDD" id="cd01949">
    <property type="entry name" value="GGDEF"/>
    <property type="match status" value="1"/>
</dbReference>
<dbReference type="InterPro" id="IPR029787">
    <property type="entry name" value="Nucleotide_cyclase"/>
</dbReference>
<name>A0A6M0QBU1_9BACI</name>
<evidence type="ECO:0000313" key="8">
    <source>
        <dbReference type="EMBL" id="NEY73756.1"/>
    </source>
</evidence>
<sequence>MVNTYLTLNESKSEKLSKSVDSLFKSMRMSLQQTSNFLASNEGMSDEEIQEHLELLRGNSRYFNSLSWVDETGLIRSIAPISVGLRGEVINGVTKDVLDLKKPNLTTPYIAPSGRLIVLMSEPIYDDQAKYRGMVGGTIYLQEKNVLNEILGNDLIDDNGSYYYVVGPEGKLLFHPDIDRVGEDVSANPMVQKLLLGESGTQRVTNTKGTAMLAAYSYVPETGWGVVQQTPVSYIEVLLDDHIQTLILYVMPPFLILLMLSILLARKLARPFNHLSELVNQLAAGKVVEIPETLSHWNREADILTKSVLIAIESVQENNHKLTEVAMTDSLTNLPNQRKFNQVMESWILEKKLFSLIVLDIDHFKLVNDTYGHKVGDEVLKEFSEVVQSTIRKTDLFFRYGGEEFVLLLPDINSIEAHRIAEKIRVLFENRVSVTGDYITISIGISEFPLHSASFDELFIFADRALYQSKENGRNTTTIWSEDQMPVKKE</sequence>
<keyword evidence="4 6" id="KW-1133">Transmembrane helix</keyword>
<dbReference type="Proteomes" id="UP000481043">
    <property type="component" value="Unassembled WGS sequence"/>
</dbReference>
<dbReference type="PANTHER" id="PTHR45138">
    <property type="entry name" value="REGULATORY COMPONENTS OF SENSORY TRANSDUCTION SYSTEM"/>
    <property type="match status" value="1"/>
</dbReference>
<organism evidence="8 9">
    <name type="scientific">Bacillus mesophilus</name>
    <dbReference type="NCBI Taxonomy" id="1808955"/>
    <lineage>
        <taxon>Bacteria</taxon>
        <taxon>Bacillati</taxon>
        <taxon>Bacillota</taxon>
        <taxon>Bacilli</taxon>
        <taxon>Bacillales</taxon>
        <taxon>Bacillaceae</taxon>
        <taxon>Bacillus</taxon>
    </lineage>
</organism>
<dbReference type="EMBL" id="JAAIWM010000009">
    <property type="protein sequence ID" value="NEY73756.1"/>
    <property type="molecule type" value="Genomic_DNA"/>
</dbReference>
<dbReference type="GO" id="GO:0052621">
    <property type="term" value="F:diguanylate cyclase activity"/>
    <property type="evidence" value="ECO:0007669"/>
    <property type="project" value="TreeGrafter"/>
</dbReference>
<dbReference type="PANTHER" id="PTHR45138:SF9">
    <property type="entry name" value="DIGUANYLATE CYCLASE DGCM-RELATED"/>
    <property type="match status" value="1"/>
</dbReference>
<evidence type="ECO:0000256" key="2">
    <source>
        <dbReference type="ARBA" id="ARBA00022475"/>
    </source>
</evidence>
<keyword evidence="5 6" id="KW-0472">Membrane</keyword>
<comment type="caution">
    <text evidence="8">The sequence shown here is derived from an EMBL/GenBank/DDBJ whole genome shotgun (WGS) entry which is preliminary data.</text>
</comment>
<dbReference type="AlphaFoldDB" id="A0A6M0QBU1"/>
<dbReference type="InterPro" id="IPR050469">
    <property type="entry name" value="Diguanylate_Cyclase"/>
</dbReference>
<keyword evidence="3 6" id="KW-0812">Transmembrane</keyword>
<protein>
    <submittedName>
        <fullName evidence="8">GGDEF domain-containing protein</fullName>
    </submittedName>
</protein>
<evidence type="ECO:0000256" key="5">
    <source>
        <dbReference type="ARBA" id="ARBA00023136"/>
    </source>
</evidence>
<evidence type="ECO:0000256" key="6">
    <source>
        <dbReference type="SAM" id="Phobius"/>
    </source>
</evidence>